<reference evidence="14" key="2">
    <citation type="submission" date="2025-09" db="UniProtKB">
        <authorList>
            <consortium name="Ensembl"/>
        </authorList>
    </citation>
    <scope>IDENTIFICATION</scope>
</reference>
<evidence type="ECO:0000256" key="13">
    <source>
        <dbReference type="SAM" id="Phobius"/>
    </source>
</evidence>
<keyword evidence="7 12" id="KW-0297">G-protein coupled receptor</keyword>
<evidence type="ECO:0000256" key="4">
    <source>
        <dbReference type="ARBA" id="ARBA00022606"/>
    </source>
</evidence>
<dbReference type="GO" id="GO:0016020">
    <property type="term" value="C:membrane"/>
    <property type="evidence" value="ECO:0007669"/>
    <property type="project" value="UniProtKB-SubCell"/>
</dbReference>
<evidence type="ECO:0000256" key="5">
    <source>
        <dbReference type="ARBA" id="ARBA00022692"/>
    </source>
</evidence>
<keyword evidence="3 12" id="KW-0919">Taste</keyword>
<comment type="subcellular location">
    <subcellularLocation>
        <location evidence="1 12">Membrane</location>
        <topology evidence="1 12">Multi-pass membrane protein</topology>
    </subcellularLocation>
</comment>
<dbReference type="AlphaFoldDB" id="A0A8C5QEG8"/>
<dbReference type="GeneTree" id="ENSGT01150000286961"/>
<evidence type="ECO:0000256" key="8">
    <source>
        <dbReference type="ARBA" id="ARBA00023136"/>
    </source>
</evidence>
<feature type="transmembrane region" description="Helical" evidence="13">
    <location>
        <begin position="141"/>
        <end position="161"/>
    </location>
</feature>
<evidence type="ECO:0000256" key="1">
    <source>
        <dbReference type="ARBA" id="ARBA00004141"/>
    </source>
</evidence>
<evidence type="ECO:0000256" key="12">
    <source>
        <dbReference type="RuleBase" id="RU004424"/>
    </source>
</evidence>
<evidence type="ECO:0000256" key="11">
    <source>
        <dbReference type="RuleBase" id="RU004423"/>
    </source>
</evidence>
<keyword evidence="5 12" id="KW-0812">Transmembrane</keyword>
<dbReference type="Pfam" id="PF05296">
    <property type="entry name" value="TAS2R"/>
    <property type="match status" value="1"/>
</dbReference>
<evidence type="ECO:0000256" key="3">
    <source>
        <dbReference type="ARBA" id="ARBA00022480"/>
    </source>
</evidence>
<dbReference type="InterPro" id="IPR007960">
    <property type="entry name" value="TAS2R"/>
</dbReference>
<dbReference type="Proteomes" id="UP000694569">
    <property type="component" value="Unplaced"/>
</dbReference>
<sequence length="325" mass="35843">MADGVHLTDVGKDLFILGLKEGIEQALFFLGGGALHKGLCEELVAGAYWVKGSRLQPSDQIHVSMGLVNIFLQCTAIAGFLMTLNPSFLGDYMINMTFIILSFFLLFSFWLNTCLCAYYLTCIANFNHRLFTWLKTNLSVLTPKLILVAAVGSFILSFSGIGKINLELITENSTTDSGITSFKIHTDPLYSLISNSLGCFVPCILSSLCLGYTVMCILKHVWRIKNNDSGFTRPNLQAHIRAARTMVLLIMLSLSLILAQTLNVAFLNNGLDIILISIFMNLLFPSGQAFIVIQASAKLRQVFQLRGCLGNVCIEKPGIQPLFTH</sequence>
<feature type="transmembrane region" description="Helical" evidence="13">
    <location>
        <begin position="61"/>
        <end position="84"/>
    </location>
</feature>
<dbReference type="GO" id="GO:0004930">
    <property type="term" value="F:G protein-coupled receptor activity"/>
    <property type="evidence" value="ECO:0007669"/>
    <property type="project" value="UniProtKB-KW"/>
</dbReference>
<keyword evidence="6 13" id="KW-1133">Transmembrane helix</keyword>
<dbReference type="SUPFAM" id="SSF81321">
    <property type="entry name" value="Family A G protein-coupled receptor-like"/>
    <property type="match status" value="1"/>
</dbReference>
<accession>A0A8C5QEG8</accession>
<evidence type="ECO:0000256" key="2">
    <source>
        <dbReference type="ARBA" id="ARBA00007376"/>
    </source>
</evidence>
<reference evidence="14" key="1">
    <citation type="submission" date="2025-08" db="UniProtKB">
        <authorList>
            <consortium name="Ensembl"/>
        </authorList>
    </citation>
    <scope>IDENTIFICATION</scope>
</reference>
<keyword evidence="9 12" id="KW-0675">Receptor</keyword>
<protein>
    <recommendedName>
        <fullName evidence="12">Taste receptor type 2</fullName>
    </recommendedName>
</protein>
<evidence type="ECO:0000256" key="9">
    <source>
        <dbReference type="ARBA" id="ARBA00023170"/>
    </source>
</evidence>
<keyword evidence="4 12" id="KW-0716">Sensory transduction</keyword>
<name>A0A8C5QEG8_9ANUR</name>
<evidence type="ECO:0000313" key="15">
    <source>
        <dbReference type="Proteomes" id="UP000694569"/>
    </source>
</evidence>
<feature type="transmembrane region" description="Helical" evidence="13">
    <location>
        <begin position="96"/>
        <end position="120"/>
    </location>
</feature>
<evidence type="ECO:0000313" key="14">
    <source>
        <dbReference type="Ensembl" id="ENSLLEP00000036353.1"/>
    </source>
</evidence>
<dbReference type="Ensembl" id="ENSLLET00000037754.1">
    <property type="protein sequence ID" value="ENSLLEP00000036353.1"/>
    <property type="gene ID" value="ENSLLEG00000023002.1"/>
</dbReference>
<dbReference type="PANTHER" id="PTHR11394">
    <property type="entry name" value="TASTE RECEPTOR TYPE 2"/>
    <property type="match status" value="1"/>
</dbReference>
<proteinExistence type="inferred from homology"/>
<dbReference type="OrthoDB" id="8876749at2759"/>
<comment type="similarity">
    <text evidence="2 11">Belongs to the G-protein coupled receptor T2R family.</text>
</comment>
<evidence type="ECO:0000256" key="6">
    <source>
        <dbReference type="ARBA" id="ARBA00022989"/>
    </source>
</evidence>
<dbReference type="Gene3D" id="1.20.1070.10">
    <property type="entry name" value="Rhodopsin 7-helix transmembrane proteins"/>
    <property type="match status" value="1"/>
</dbReference>
<feature type="transmembrane region" description="Helical" evidence="13">
    <location>
        <begin position="273"/>
        <end position="293"/>
    </location>
</feature>
<keyword evidence="10 12" id="KW-0807">Transducer</keyword>
<dbReference type="GO" id="GO:0033038">
    <property type="term" value="F:bitter taste receptor activity"/>
    <property type="evidence" value="ECO:0007669"/>
    <property type="project" value="InterPro"/>
</dbReference>
<evidence type="ECO:0000256" key="10">
    <source>
        <dbReference type="ARBA" id="ARBA00023224"/>
    </source>
</evidence>
<dbReference type="PANTHER" id="PTHR11394:SF47">
    <property type="entry name" value="TASTE RECEPTOR TYPE 2 MEMBER 40"/>
    <property type="match status" value="1"/>
</dbReference>
<feature type="transmembrane region" description="Helical" evidence="13">
    <location>
        <begin position="246"/>
        <end position="267"/>
    </location>
</feature>
<evidence type="ECO:0000256" key="7">
    <source>
        <dbReference type="ARBA" id="ARBA00023040"/>
    </source>
</evidence>
<keyword evidence="15" id="KW-1185">Reference proteome</keyword>
<keyword evidence="8 12" id="KW-0472">Membrane</keyword>
<organism evidence="14 15">
    <name type="scientific">Leptobrachium leishanense</name>
    <name type="common">Leishan spiny toad</name>
    <dbReference type="NCBI Taxonomy" id="445787"/>
    <lineage>
        <taxon>Eukaryota</taxon>
        <taxon>Metazoa</taxon>
        <taxon>Chordata</taxon>
        <taxon>Craniata</taxon>
        <taxon>Vertebrata</taxon>
        <taxon>Euteleostomi</taxon>
        <taxon>Amphibia</taxon>
        <taxon>Batrachia</taxon>
        <taxon>Anura</taxon>
        <taxon>Pelobatoidea</taxon>
        <taxon>Megophryidae</taxon>
        <taxon>Leptobrachium</taxon>
    </lineage>
</organism>
<feature type="transmembrane region" description="Helical" evidence="13">
    <location>
        <begin position="192"/>
        <end position="218"/>
    </location>
</feature>